<dbReference type="InterPro" id="IPR001571">
    <property type="entry name" value="GPCR_2_VIP_rcpt"/>
</dbReference>
<accession>A0A6P8PYF2</accession>
<reference evidence="18 19" key="1">
    <citation type="submission" date="2025-04" db="UniProtKB">
        <authorList>
            <consortium name="RefSeq"/>
        </authorList>
    </citation>
    <scope>IDENTIFICATION</scope>
</reference>
<comment type="similarity">
    <text evidence="2">Belongs to the G-protein coupled receptor 2 family.</text>
</comment>
<dbReference type="KEGG" id="gsh:117354303"/>
<dbReference type="PANTHER" id="PTHR45620">
    <property type="entry name" value="PDF RECEPTOR-LIKE PROTEIN-RELATED"/>
    <property type="match status" value="1"/>
</dbReference>
<keyword evidence="3" id="KW-1003">Cell membrane</keyword>
<dbReference type="GO" id="GO:0005886">
    <property type="term" value="C:plasma membrane"/>
    <property type="evidence" value="ECO:0007669"/>
    <property type="project" value="UniProtKB-SubCell"/>
</dbReference>
<keyword evidence="9" id="KW-1015">Disulfide bond</keyword>
<dbReference type="Pfam" id="PF02793">
    <property type="entry name" value="HRM"/>
    <property type="match status" value="1"/>
</dbReference>
<evidence type="ECO:0000256" key="14">
    <source>
        <dbReference type="SAM" id="SignalP"/>
    </source>
</evidence>
<dbReference type="PROSITE" id="PS50227">
    <property type="entry name" value="G_PROTEIN_RECEP_F2_3"/>
    <property type="match status" value="1"/>
</dbReference>
<evidence type="ECO:0000256" key="6">
    <source>
        <dbReference type="ARBA" id="ARBA00022989"/>
    </source>
</evidence>
<dbReference type="Gene3D" id="1.20.1070.10">
    <property type="entry name" value="Rhodopsin 7-helix transmembrane proteins"/>
    <property type="match status" value="1"/>
</dbReference>
<dbReference type="InterPro" id="IPR050332">
    <property type="entry name" value="GPCR_2"/>
</dbReference>
<protein>
    <submittedName>
        <fullName evidence="18 19">Vasoactive intestinal polypeptide receptor 2 isoform X1</fullName>
    </submittedName>
</protein>
<dbReference type="PROSITE" id="PS00650">
    <property type="entry name" value="G_PROTEIN_RECEP_F2_2"/>
    <property type="match status" value="1"/>
</dbReference>
<keyword evidence="6 13" id="KW-1133">Transmembrane helix</keyword>
<evidence type="ECO:0000259" key="15">
    <source>
        <dbReference type="PROSITE" id="PS50227"/>
    </source>
</evidence>
<dbReference type="SUPFAM" id="SSF111418">
    <property type="entry name" value="Hormone receptor domain"/>
    <property type="match status" value="1"/>
</dbReference>
<feature type="signal peptide" evidence="14">
    <location>
        <begin position="1"/>
        <end position="29"/>
    </location>
</feature>
<evidence type="ECO:0000256" key="8">
    <source>
        <dbReference type="ARBA" id="ARBA00023136"/>
    </source>
</evidence>
<dbReference type="GO" id="GO:0017046">
    <property type="term" value="F:peptide hormone binding"/>
    <property type="evidence" value="ECO:0007669"/>
    <property type="project" value="TreeGrafter"/>
</dbReference>
<evidence type="ECO:0000256" key="11">
    <source>
        <dbReference type="ARBA" id="ARBA00023180"/>
    </source>
</evidence>
<dbReference type="AlphaFoldDB" id="A0A6P8PYF2"/>
<keyword evidence="12" id="KW-0807">Transducer</keyword>
<dbReference type="GO" id="GO:0008528">
    <property type="term" value="F:G protein-coupled peptide receptor activity"/>
    <property type="evidence" value="ECO:0007669"/>
    <property type="project" value="TreeGrafter"/>
</dbReference>
<dbReference type="GO" id="GO:0004999">
    <property type="term" value="F:vasoactive intestinal polypeptide receptor activity"/>
    <property type="evidence" value="ECO:0007669"/>
    <property type="project" value="InterPro"/>
</dbReference>
<evidence type="ECO:0000313" key="18">
    <source>
        <dbReference type="RefSeq" id="XP_033787470.1"/>
    </source>
</evidence>
<feature type="transmembrane region" description="Helical" evidence="13">
    <location>
        <begin position="247"/>
        <end position="268"/>
    </location>
</feature>
<dbReference type="InterPro" id="IPR017983">
    <property type="entry name" value="GPCR_2_secretin-like_CS"/>
</dbReference>
<keyword evidence="4 13" id="KW-0812">Transmembrane</keyword>
<dbReference type="Gene3D" id="4.10.1240.10">
    <property type="entry name" value="GPCR, family 2, extracellular hormone receptor domain"/>
    <property type="match status" value="1"/>
</dbReference>
<dbReference type="CTD" id="7434"/>
<evidence type="ECO:0000256" key="7">
    <source>
        <dbReference type="ARBA" id="ARBA00023040"/>
    </source>
</evidence>
<sequence length="444" mass="51095">MFFSGDPVLQRNFLLLLLQTAWIRAPVNGYQECEMELELQQEKIKCIEFLTTVQSVNHSGCNGTWDNVTCWRPAKTGETVTVSCPKIMTNAYRKTGTISKNCTNSGWSNIFPDIHRTCGHTNDDNEENEFYVILKVIYTLGHSTSLIALTTGSAILCLFRKLHCTRNYIHLNLFLSFILRAISVLVKDDILYSSIFYCPNEGQYWVSCKAVLVFFQYFVMANFYWLLVEGLYLHTLLVVTFSYRTHITIYFAIGWGIPTIFTIGWIISRVYLEDIGCWDTNGHRFPWWLIRTPILCSIIVNFLLFIHIVRILLQKLSPPNVRGSDQSQYKRLTKSTLLLIPLFGIHYIVFAVLPIPFSTKVQLFFELGVGSFQGLVVAVLYCFLNKEVQGELKRKWHSMQLNQYLGHNYGLRGTSISRNGSECVSHFHRDSRAQSFLQTETTTA</sequence>
<evidence type="ECO:0000313" key="17">
    <source>
        <dbReference type="Proteomes" id="UP000515159"/>
    </source>
</evidence>
<dbReference type="PRINTS" id="PR01155">
    <property type="entry name" value="VIP2RECEPTOR"/>
</dbReference>
<feature type="transmembrane region" description="Helical" evidence="13">
    <location>
        <begin position="363"/>
        <end position="384"/>
    </location>
</feature>
<dbReference type="Proteomes" id="UP000515159">
    <property type="component" value="Chromosome 2"/>
</dbReference>
<dbReference type="Pfam" id="PF00002">
    <property type="entry name" value="7tm_2"/>
    <property type="match status" value="1"/>
</dbReference>
<dbReference type="GeneID" id="117354303"/>
<dbReference type="SMART" id="SM00008">
    <property type="entry name" value="HormR"/>
    <property type="match status" value="1"/>
</dbReference>
<evidence type="ECO:0000256" key="10">
    <source>
        <dbReference type="ARBA" id="ARBA00023170"/>
    </source>
</evidence>
<proteinExistence type="inferred from homology"/>
<evidence type="ECO:0000259" key="16">
    <source>
        <dbReference type="PROSITE" id="PS50261"/>
    </source>
</evidence>
<dbReference type="GO" id="GO:0007166">
    <property type="term" value="P:cell surface receptor signaling pathway"/>
    <property type="evidence" value="ECO:0007669"/>
    <property type="project" value="InterPro"/>
</dbReference>
<keyword evidence="5 14" id="KW-0732">Signal</keyword>
<evidence type="ECO:0000256" key="2">
    <source>
        <dbReference type="ARBA" id="ARBA00005314"/>
    </source>
</evidence>
<dbReference type="OrthoDB" id="5967113at2759"/>
<dbReference type="InterPro" id="IPR002284">
    <property type="entry name" value="GPCR_2_VIP_rcpt_2"/>
</dbReference>
<dbReference type="SUPFAM" id="SSF81321">
    <property type="entry name" value="Family A G protein-coupled receptor-like"/>
    <property type="match status" value="1"/>
</dbReference>
<evidence type="ECO:0000256" key="4">
    <source>
        <dbReference type="ARBA" id="ARBA00022692"/>
    </source>
</evidence>
<keyword evidence="7" id="KW-0297">G-protein coupled receptor</keyword>
<organism evidence="17 18">
    <name type="scientific">Geotrypetes seraphini</name>
    <name type="common">Gaboon caecilian</name>
    <name type="synonym">Caecilia seraphini</name>
    <dbReference type="NCBI Taxonomy" id="260995"/>
    <lineage>
        <taxon>Eukaryota</taxon>
        <taxon>Metazoa</taxon>
        <taxon>Chordata</taxon>
        <taxon>Craniata</taxon>
        <taxon>Vertebrata</taxon>
        <taxon>Euteleostomi</taxon>
        <taxon>Amphibia</taxon>
        <taxon>Gymnophiona</taxon>
        <taxon>Geotrypetes</taxon>
    </lineage>
</organism>
<feature type="domain" description="G-protein coupled receptors family 2 profile 1" evidence="15">
    <location>
        <begin position="32"/>
        <end position="122"/>
    </location>
</feature>
<dbReference type="PROSITE" id="PS00649">
    <property type="entry name" value="G_PROTEIN_RECEP_F2_1"/>
    <property type="match status" value="1"/>
</dbReference>
<dbReference type="GO" id="GO:0007188">
    <property type="term" value="P:adenylate cyclase-modulating G protein-coupled receptor signaling pathway"/>
    <property type="evidence" value="ECO:0007669"/>
    <property type="project" value="TreeGrafter"/>
</dbReference>
<dbReference type="PANTHER" id="PTHR45620:SF22">
    <property type="entry name" value="VASOACTIVE INTESTINAL POLYPEPTIDE RECEPTOR 2"/>
    <property type="match status" value="1"/>
</dbReference>
<keyword evidence="8 13" id="KW-0472">Membrane</keyword>
<dbReference type="PRINTS" id="PR00249">
    <property type="entry name" value="GPCRSECRETIN"/>
</dbReference>
<dbReference type="InterPro" id="IPR036445">
    <property type="entry name" value="GPCR_2_extracell_dom_sf"/>
</dbReference>
<evidence type="ECO:0000313" key="19">
    <source>
        <dbReference type="RefSeq" id="XP_033787471.1"/>
    </source>
</evidence>
<feature type="transmembrane region" description="Helical" evidence="13">
    <location>
        <begin position="288"/>
        <end position="313"/>
    </location>
</feature>
<dbReference type="RefSeq" id="XP_033787471.1">
    <property type="nucleotide sequence ID" value="XM_033931580.1"/>
</dbReference>
<evidence type="ECO:0000256" key="9">
    <source>
        <dbReference type="ARBA" id="ARBA00023157"/>
    </source>
</evidence>
<feature type="domain" description="G-protein coupled receptors family 2 profile 2" evidence="16">
    <location>
        <begin position="134"/>
        <end position="385"/>
    </location>
</feature>
<comment type="subcellular location">
    <subcellularLocation>
        <location evidence="1">Cell membrane</location>
        <topology evidence="1">Multi-pass membrane protein</topology>
    </subcellularLocation>
</comment>
<feature type="transmembrane region" description="Helical" evidence="13">
    <location>
        <begin position="337"/>
        <end position="357"/>
    </location>
</feature>
<evidence type="ECO:0000256" key="12">
    <source>
        <dbReference type="ARBA" id="ARBA00023224"/>
    </source>
</evidence>
<dbReference type="RefSeq" id="XP_033787470.1">
    <property type="nucleotide sequence ID" value="XM_033931579.1"/>
</dbReference>
<evidence type="ECO:0000256" key="5">
    <source>
        <dbReference type="ARBA" id="ARBA00022729"/>
    </source>
</evidence>
<dbReference type="InterPro" id="IPR001879">
    <property type="entry name" value="GPCR_2_extracellular_dom"/>
</dbReference>
<keyword evidence="17" id="KW-1185">Reference proteome</keyword>
<feature type="transmembrane region" description="Helical" evidence="13">
    <location>
        <begin position="136"/>
        <end position="159"/>
    </location>
</feature>
<dbReference type="InterPro" id="IPR017981">
    <property type="entry name" value="GPCR_2-like_7TM"/>
</dbReference>
<feature type="transmembrane region" description="Helical" evidence="13">
    <location>
        <begin position="171"/>
        <end position="192"/>
    </location>
</feature>
<gene>
    <name evidence="18 19" type="primary">VIPR2</name>
</gene>
<feature type="chain" id="PRO_5044653964" evidence="14">
    <location>
        <begin position="30"/>
        <end position="444"/>
    </location>
</feature>
<evidence type="ECO:0000256" key="3">
    <source>
        <dbReference type="ARBA" id="ARBA00022475"/>
    </source>
</evidence>
<evidence type="ECO:0000256" key="1">
    <source>
        <dbReference type="ARBA" id="ARBA00004651"/>
    </source>
</evidence>
<evidence type="ECO:0000256" key="13">
    <source>
        <dbReference type="SAM" id="Phobius"/>
    </source>
</evidence>
<dbReference type="FunFam" id="1.20.1070.10:FF:000032">
    <property type="entry name" value="Vasoactive intestinal polypeptide receptor 1"/>
    <property type="match status" value="1"/>
</dbReference>
<keyword evidence="10 18" id="KW-0675">Receptor</keyword>
<dbReference type="PRINTS" id="PR00491">
    <property type="entry name" value="VASOACTVEIPR"/>
</dbReference>
<dbReference type="InterPro" id="IPR000832">
    <property type="entry name" value="GPCR_2_secretin-like"/>
</dbReference>
<dbReference type="PROSITE" id="PS50261">
    <property type="entry name" value="G_PROTEIN_RECEP_F2_4"/>
    <property type="match status" value="1"/>
</dbReference>
<name>A0A6P8PYF2_GEOSA</name>
<keyword evidence="11" id="KW-0325">Glycoprotein</keyword>